<dbReference type="InterPro" id="IPR010998">
    <property type="entry name" value="Integrase_recombinase_N"/>
</dbReference>
<dbReference type="AlphaFoldDB" id="A0A232LWZ5"/>
<protein>
    <recommendedName>
        <fullName evidence="9">Reverse transcriptase RNase H-like domain-containing protein</fullName>
    </recommendedName>
</protein>
<dbReference type="GO" id="GO:0006310">
    <property type="term" value="P:DNA recombination"/>
    <property type="evidence" value="ECO:0007669"/>
    <property type="project" value="UniProtKB-KW"/>
</dbReference>
<evidence type="ECO:0000256" key="4">
    <source>
        <dbReference type="ARBA" id="ARBA00022759"/>
    </source>
</evidence>
<evidence type="ECO:0000313" key="10">
    <source>
        <dbReference type="EMBL" id="OXV08604.1"/>
    </source>
</evidence>
<keyword evidence="8" id="KW-0233">DNA recombination</keyword>
<dbReference type="InterPro" id="IPR041373">
    <property type="entry name" value="RT_RNaseH"/>
</dbReference>
<dbReference type="CDD" id="cd09275">
    <property type="entry name" value="RNase_HI_RT_DIRS1"/>
    <property type="match status" value="1"/>
</dbReference>
<evidence type="ECO:0000313" key="11">
    <source>
        <dbReference type="Proteomes" id="UP000243515"/>
    </source>
</evidence>
<keyword evidence="4" id="KW-0255">Endonuclease</keyword>
<dbReference type="Gene3D" id="1.10.150.130">
    <property type="match status" value="1"/>
</dbReference>
<dbReference type="Proteomes" id="UP000243515">
    <property type="component" value="Unassembled WGS sequence"/>
</dbReference>
<dbReference type="InterPro" id="IPR036397">
    <property type="entry name" value="RNaseH_sf"/>
</dbReference>
<keyword evidence="3" id="KW-0540">Nuclease</keyword>
<evidence type="ECO:0000256" key="7">
    <source>
        <dbReference type="ARBA" id="ARBA00023125"/>
    </source>
</evidence>
<dbReference type="EMBL" id="NPHW01003992">
    <property type="protein sequence ID" value="OXV08604.1"/>
    <property type="molecule type" value="Genomic_DNA"/>
</dbReference>
<dbReference type="InterPro" id="IPR052925">
    <property type="entry name" value="Phage_Integrase-like_Recomb"/>
</dbReference>
<evidence type="ECO:0000256" key="2">
    <source>
        <dbReference type="ARBA" id="ARBA00022695"/>
    </source>
</evidence>
<evidence type="ECO:0000256" key="6">
    <source>
        <dbReference type="ARBA" id="ARBA00022918"/>
    </source>
</evidence>
<keyword evidence="6" id="KW-0695">RNA-directed DNA polymerase</keyword>
<dbReference type="GO" id="GO:0004519">
    <property type="term" value="F:endonuclease activity"/>
    <property type="evidence" value="ECO:0007669"/>
    <property type="project" value="UniProtKB-KW"/>
</dbReference>
<evidence type="ECO:0000259" key="9">
    <source>
        <dbReference type="Pfam" id="PF17917"/>
    </source>
</evidence>
<dbReference type="InterPro" id="IPR012337">
    <property type="entry name" value="RNaseH-like_sf"/>
</dbReference>
<evidence type="ECO:0000256" key="3">
    <source>
        <dbReference type="ARBA" id="ARBA00022722"/>
    </source>
</evidence>
<organism evidence="10 11">
    <name type="scientific">Elaphomyces granulatus</name>
    <dbReference type="NCBI Taxonomy" id="519963"/>
    <lineage>
        <taxon>Eukaryota</taxon>
        <taxon>Fungi</taxon>
        <taxon>Dikarya</taxon>
        <taxon>Ascomycota</taxon>
        <taxon>Pezizomycotina</taxon>
        <taxon>Eurotiomycetes</taxon>
        <taxon>Eurotiomycetidae</taxon>
        <taxon>Eurotiales</taxon>
        <taxon>Elaphomycetaceae</taxon>
        <taxon>Elaphomyces</taxon>
    </lineage>
</organism>
<feature type="domain" description="Reverse transcriptase RNase H-like" evidence="9">
    <location>
        <begin position="174"/>
        <end position="246"/>
    </location>
</feature>
<name>A0A232LWZ5_9EURO</name>
<accession>A0A232LWZ5</accession>
<keyword evidence="5" id="KW-0378">Hydrolase</keyword>
<dbReference type="Gene3D" id="3.30.420.10">
    <property type="entry name" value="Ribonuclease H-like superfamily/Ribonuclease H"/>
    <property type="match status" value="1"/>
</dbReference>
<reference evidence="10 11" key="1">
    <citation type="journal article" date="2015" name="Environ. Microbiol.">
        <title>Metagenome sequence of Elaphomyces granulatus from sporocarp tissue reveals Ascomycota ectomycorrhizal fingerprints of genome expansion and a Proteobacteria-rich microbiome.</title>
        <authorList>
            <person name="Quandt C.A."/>
            <person name="Kohler A."/>
            <person name="Hesse C.N."/>
            <person name="Sharpton T.J."/>
            <person name="Martin F."/>
            <person name="Spatafora J.W."/>
        </authorList>
    </citation>
    <scope>NUCLEOTIDE SEQUENCE [LARGE SCALE GENOMIC DNA]</scope>
    <source>
        <strain evidence="10 11">OSC145934</strain>
    </source>
</reference>
<dbReference type="SUPFAM" id="SSF47823">
    <property type="entry name" value="lambda integrase-like, N-terminal domain"/>
    <property type="match status" value="1"/>
</dbReference>
<feature type="non-terminal residue" evidence="10">
    <location>
        <position position="554"/>
    </location>
</feature>
<dbReference type="SUPFAM" id="SSF53098">
    <property type="entry name" value="Ribonuclease H-like"/>
    <property type="match status" value="1"/>
</dbReference>
<keyword evidence="11" id="KW-1185">Reference proteome</keyword>
<dbReference type="SUPFAM" id="SSF56349">
    <property type="entry name" value="DNA breaking-rejoining enzymes"/>
    <property type="match status" value="1"/>
</dbReference>
<dbReference type="InterPro" id="IPR011010">
    <property type="entry name" value="DNA_brk_join_enz"/>
</dbReference>
<dbReference type="PANTHER" id="PTHR34605:SF4">
    <property type="entry name" value="DNA ADENINE METHYLTRANSFERASE"/>
    <property type="match status" value="1"/>
</dbReference>
<dbReference type="OrthoDB" id="5149081at2759"/>
<dbReference type="GO" id="GO:0003964">
    <property type="term" value="F:RNA-directed DNA polymerase activity"/>
    <property type="evidence" value="ECO:0007669"/>
    <property type="project" value="UniProtKB-KW"/>
</dbReference>
<dbReference type="Gene3D" id="1.10.443.10">
    <property type="entry name" value="Intergrase catalytic core"/>
    <property type="match status" value="1"/>
</dbReference>
<evidence type="ECO:0000256" key="5">
    <source>
        <dbReference type="ARBA" id="ARBA00022801"/>
    </source>
</evidence>
<evidence type="ECO:0000256" key="1">
    <source>
        <dbReference type="ARBA" id="ARBA00022679"/>
    </source>
</evidence>
<feature type="non-terminal residue" evidence="10">
    <location>
        <position position="1"/>
    </location>
</feature>
<dbReference type="PANTHER" id="PTHR34605">
    <property type="entry name" value="PHAGE_INTEGRASE DOMAIN-CONTAINING PROTEIN"/>
    <property type="match status" value="1"/>
</dbReference>
<dbReference type="GO" id="GO:0015074">
    <property type="term" value="P:DNA integration"/>
    <property type="evidence" value="ECO:0007669"/>
    <property type="project" value="InterPro"/>
</dbReference>
<dbReference type="GO" id="GO:0016787">
    <property type="term" value="F:hydrolase activity"/>
    <property type="evidence" value="ECO:0007669"/>
    <property type="project" value="UniProtKB-KW"/>
</dbReference>
<dbReference type="Pfam" id="PF17917">
    <property type="entry name" value="RT_RNaseH"/>
    <property type="match status" value="1"/>
</dbReference>
<gene>
    <name evidence="10" type="ORF">Egran_03633</name>
</gene>
<keyword evidence="2" id="KW-0548">Nucleotidyltransferase</keyword>
<comment type="caution">
    <text evidence="10">The sequence shown here is derived from an EMBL/GenBank/DDBJ whole genome shotgun (WGS) entry which is preliminary data.</text>
</comment>
<sequence>PAPRPNCTPKFDVFRESDPILFNSPSPLRPEAWQRLLSSYPGDLPILLVGILTHGARLGYEGPKQLIISRNLPIELSDYEVLDSKTAADLGASLITQTMPEYPCIISPLGVVPKGDGGRRRIHHLSHPEGESVNDFIPPEYASISYVTFDAWWNDLLDTFNGVRLIDDVARPTARIYTDACDDGLGAFALKGGTLTPDFAFSFRPNSRLRAKHINVKEVAAVAHSLKRWGAALRGHAICIYTDSTTVLSGIRRGFLHGPPMVPLRQLLLEAARFDINLTCEWIPGRENGLADALSRANESFIANFYPVLLQIPPFAKRRGTSAVYTTAVKAYVLLCRLRLLNPWPATEESLIVYACTRAQGCSLLNLNSLAPKTISGHISALRSYHVDHGLSCAVFESERLRRVLQGITACFNEPNARLRHPLTRDILRAMLRVRVAYPSRHAQVDDLNFRTALKVAYAGFLRLGEITFNPADATDPRVFQRYHILRKDVRVNRDHATLHLRNSKADRNKQGVYICVARTGDSLCPVTALEQLFSVDNQPSEAPLFRFVNRGFR</sequence>
<keyword evidence="1" id="KW-0808">Transferase</keyword>
<keyword evidence="7" id="KW-0238">DNA-binding</keyword>
<dbReference type="GO" id="GO:0003677">
    <property type="term" value="F:DNA binding"/>
    <property type="evidence" value="ECO:0007669"/>
    <property type="project" value="UniProtKB-KW"/>
</dbReference>
<dbReference type="InterPro" id="IPR013762">
    <property type="entry name" value="Integrase-like_cat_sf"/>
</dbReference>
<proteinExistence type="predicted"/>
<evidence type="ECO:0000256" key="8">
    <source>
        <dbReference type="ARBA" id="ARBA00023172"/>
    </source>
</evidence>